<dbReference type="AlphaFoldDB" id="A0AAD5KKU7"/>
<organism evidence="1 2">
    <name type="scientific">Phascolomyces articulosus</name>
    <dbReference type="NCBI Taxonomy" id="60185"/>
    <lineage>
        <taxon>Eukaryota</taxon>
        <taxon>Fungi</taxon>
        <taxon>Fungi incertae sedis</taxon>
        <taxon>Mucoromycota</taxon>
        <taxon>Mucoromycotina</taxon>
        <taxon>Mucoromycetes</taxon>
        <taxon>Mucorales</taxon>
        <taxon>Lichtheimiaceae</taxon>
        <taxon>Phascolomyces</taxon>
    </lineage>
</organism>
<name>A0AAD5KKU7_9FUNG</name>
<proteinExistence type="predicted"/>
<comment type="caution">
    <text evidence="1">The sequence shown here is derived from an EMBL/GenBank/DDBJ whole genome shotgun (WGS) entry which is preliminary data.</text>
</comment>
<reference evidence="1" key="2">
    <citation type="submission" date="2023-02" db="EMBL/GenBank/DDBJ databases">
        <authorList>
            <consortium name="DOE Joint Genome Institute"/>
            <person name="Mondo S.J."/>
            <person name="Chang Y."/>
            <person name="Wang Y."/>
            <person name="Ahrendt S."/>
            <person name="Andreopoulos W."/>
            <person name="Barry K."/>
            <person name="Beard J."/>
            <person name="Benny G.L."/>
            <person name="Blankenship S."/>
            <person name="Bonito G."/>
            <person name="Cuomo C."/>
            <person name="Desiro A."/>
            <person name="Gervers K.A."/>
            <person name="Hundley H."/>
            <person name="Kuo A."/>
            <person name="LaButti K."/>
            <person name="Lang B.F."/>
            <person name="Lipzen A."/>
            <person name="O'Donnell K."/>
            <person name="Pangilinan J."/>
            <person name="Reynolds N."/>
            <person name="Sandor L."/>
            <person name="Smith M.W."/>
            <person name="Tsang A."/>
            <person name="Grigoriev I.V."/>
            <person name="Stajich J.E."/>
            <person name="Spatafora J.W."/>
        </authorList>
    </citation>
    <scope>NUCLEOTIDE SEQUENCE</scope>
    <source>
        <strain evidence="1">RSA 2281</strain>
    </source>
</reference>
<evidence type="ECO:0000313" key="1">
    <source>
        <dbReference type="EMBL" id="KAI9274438.1"/>
    </source>
</evidence>
<protein>
    <submittedName>
        <fullName evidence="1">Uncharacterized protein</fullName>
    </submittedName>
</protein>
<reference evidence="1" key="1">
    <citation type="journal article" date="2022" name="IScience">
        <title>Evolution of zygomycete secretomes and the origins of terrestrial fungal ecologies.</title>
        <authorList>
            <person name="Chang Y."/>
            <person name="Wang Y."/>
            <person name="Mondo S."/>
            <person name="Ahrendt S."/>
            <person name="Andreopoulos W."/>
            <person name="Barry K."/>
            <person name="Beard J."/>
            <person name="Benny G.L."/>
            <person name="Blankenship S."/>
            <person name="Bonito G."/>
            <person name="Cuomo C."/>
            <person name="Desiro A."/>
            <person name="Gervers K.A."/>
            <person name="Hundley H."/>
            <person name="Kuo A."/>
            <person name="LaButti K."/>
            <person name="Lang B.F."/>
            <person name="Lipzen A."/>
            <person name="O'Donnell K."/>
            <person name="Pangilinan J."/>
            <person name="Reynolds N."/>
            <person name="Sandor L."/>
            <person name="Smith M.E."/>
            <person name="Tsang A."/>
            <person name="Grigoriev I.V."/>
            <person name="Stajich J.E."/>
            <person name="Spatafora J.W."/>
        </authorList>
    </citation>
    <scope>NUCLEOTIDE SEQUENCE</scope>
    <source>
        <strain evidence="1">RSA 2281</strain>
    </source>
</reference>
<evidence type="ECO:0000313" key="2">
    <source>
        <dbReference type="Proteomes" id="UP001209540"/>
    </source>
</evidence>
<dbReference type="Proteomes" id="UP001209540">
    <property type="component" value="Unassembled WGS sequence"/>
</dbReference>
<sequence length="69" mass="8100">MNHVMVVYNNPLSISSFVIVVIRDFFYRVIQHLSVSFILYACQNSIKRNTFFFNACININPDHVSKLFL</sequence>
<keyword evidence="2" id="KW-1185">Reference proteome</keyword>
<gene>
    <name evidence="1" type="ORF">BDA99DRAFT_497484</name>
</gene>
<accession>A0AAD5KKU7</accession>
<dbReference type="EMBL" id="JAIXMP010000004">
    <property type="protein sequence ID" value="KAI9274438.1"/>
    <property type="molecule type" value="Genomic_DNA"/>
</dbReference>